<evidence type="ECO:0000313" key="3">
    <source>
        <dbReference type="Proteomes" id="UP000244069"/>
    </source>
</evidence>
<feature type="domain" description="NAD(P)-binding" evidence="1">
    <location>
        <begin position="11"/>
        <end position="323"/>
    </location>
</feature>
<dbReference type="Proteomes" id="UP000244069">
    <property type="component" value="Unassembled WGS sequence"/>
</dbReference>
<dbReference type="Gene3D" id="3.40.50.720">
    <property type="entry name" value="NAD(P)-binding Rossmann-like Domain"/>
    <property type="match status" value="1"/>
</dbReference>
<dbReference type="RefSeq" id="WP_210204142.1">
    <property type="nucleotide sequence ID" value="NZ_BMEZ01000003.1"/>
</dbReference>
<comment type="caution">
    <text evidence="2">The sequence shown here is derived from an EMBL/GenBank/DDBJ whole genome shotgun (WGS) entry which is preliminary data.</text>
</comment>
<dbReference type="InterPro" id="IPR036291">
    <property type="entry name" value="NAD(P)-bd_dom_sf"/>
</dbReference>
<proteinExistence type="predicted"/>
<organism evidence="2 3">
    <name type="scientific">Allosediminivita pacifica</name>
    <dbReference type="NCBI Taxonomy" id="1267769"/>
    <lineage>
        <taxon>Bacteria</taxon>
        <taxon>Pseudomonadati</taxon>
        <taxon>Pseudomonadota</taxon>
        <taxon>Alphaproteobacteria</taxon>
        <taxon>Rhodobacterales</taxon>
        <taxon>Paracoccaceae</taxon>
        <taxon>Allosediminivita</taxon>
    </lineage>
</organism>
<reference evidence="2 3" key="1">
    <citation type="submission" date="2018-04" db="EMBL/GenBank/DDBJ databases">
        <title>Genomic Encyclopedia of Archaeal and Bacterial Type Strains, Phase II (KMG-II): from individual species to whole genera.</title>
        <authorList>
            <person name="Goeker M."/>
        </authorList>
    </citation>
    <scope>NUCLEOTIDE SEQUENCE [LARGE SCALE GENOMIC DNA]</scope>
    <source>
        <strain evidence="2 3">DSM 29329</strain>
    </source>
</reference>
<dbReference type="EMBL" id="QBKN01000003">
    <property type="protein sequence ID" value="PTX51376.1"/>
    <property type="molecule type" value="Genomic_DNA"/>
</dbReference>
<dbReference type="AlphaFoldDB" id="A0A2T6B5L6"/>
<dbReference type="NCBIfam" id="TIGR02622">
    <property type="entry name" value="CDP_4_6_dhtase"/>
    <property type="match status" value="1"/>
</dbReference>
<dbReference type="Gene3D" id="3.90.25.10">
    <property type="entry name" value="UDP-galactose 4-epimerase, domain 1"/>
    <property type="match status" value="1"/>
</dbReference>
<dbReference type="SUPFAM" id="SSF51735">
    <property type="entry name" value="NAD(P)-binding Rossmann-fold domains"/>
    <property type="match status" value="1"/>
</dbReference>
<sequence>MSAAWQGRRVLVTGHTGFKGAWLSMLLLHRGATVHGISLPAEAGSLFETALLQELVTSVTCDLRDPSHLREEVKRADPEVVFHLAAQPLVLRSYADPQESWATNVMGTLHLLEALRALDRPLTLVVTTTDKVYAGAPEAGAFRESDRLGGHDPYSASKAACEILLQSHRASFLDEAGIRLGVARAGNVIGGGDWAPDRILPDLVRARLAGRPLELRHPEAVRPWQHVLDPLNGYISMAESLEKGEALPAALNFGPDPEDERTVAELVSEAERCWPQDHGSPPSPVAAPPRQREAARLALSTDLVRRSLGWRPKWGFAQSVEQTMQWYRGVCEGASARAVTEAQIALFEAA</sequence>
<dbReference type="Pfam" id="PF16363">
    <property type="entry name" value="GDP_Man_Dehyd"/>
    <property type="match status" value="1"/>
</dbReference>
<dbReference type="InterPro" id="IPR016040">
    <property type="entry name" value="NAD(P)-bd_dom"/>
</dbReference>
<accession>A0A2T6B5L6</accession>
<dbReference type="PANTHER" id="PTHR43000">
    <property type="entry name" value="DTDP-D-GLUCOSE 4,6-DEHYDRATASE-RELATED"/>
    <property type="match status" value="1"/>
</dbReference>
<evidence type="ECO:0000313" key="2">
    <source>
        <dbReference type="EMBL" id="PTX51376.1"/>
    </source>
</evidence>
<keyword evidence="3" id="KW-1185">Reference proteome</keyword>
<name>A0A2T6B5L6_9RHOB</name>
<dbReference type="InterPro" id="IPR013445">
    <property type="entry name" value="CDP_4_6_deHydtase"/>
</dbReference>
<evidence type="ECO:0000259" key="1">
    <source>
        <dbReference type="Pfam" id="PF16363"/>
    </source>
</evidence>
<protein>
    <submittedName>
        <fullName evidence="2">CDP-glucose 4,6-dehydratase</fullName>
    </submittedName>
</protein>
<gene>
    <name evidence="2" type="ORF">C8N44_103120</name>
</gene>